<dbReference type="Pfam" id="PF10328">
    <property type="entry name" value="7TM_GPCR_Srx"/>
    <property type="match status" value="1"/>
</dbReference>
<keyword evidence="4" id="KW-1185">Reference proteome</keyword>
<feature type="transmembrane region" description="Helical" evidence="1">
    <location>
        <begin position="38"/>
        <end position="58"/>
    </location>
</feature>
<sequence length="239" mass="28251">MANPFGLLRDSQAIGEAVHLTVFTTYFVPMTFLFKTTYILISLAWLLAALPTVYYYGIGSCRFQYFDDYWRFGFAQNERCPEIPLPTNVITFSACTSVIIILDFISLYRVRVHNRKIMNLQQHSGWNNARRDDEVNFLKQTCLQSLLFTLGIVAYFVLPYHFEYPWINFGFTTVTWVSVHTFDGIMTLLYNREFRSIFQKNRQRIAWINSSTRQELQQTERSKKSFLDNAIFFVKVRRI</sequence>
<feature type="transmembrane region" description="Helical" evidence="1">
    <location>
        <begin position="141"/>
        <end position="160"/>
    </location>
</feature>
<gene>
    <name evidence="3" type="primary">Necator_chrIV.g17298</name>
    <name evidence="3" type="ORF">RB195_004000</name>
</gene>
<evidence type="ECO:0000313" key="3">
    <source>
        <dbReference type="EMBL" id="KAK6752942.1"/>
    </source>
</evidence>
<keyword evidence="1" id="KW-0812">Transmembrane</keyword>
<dbReference type="SUPFAM" id="SSF81321">
    <property type="entry name" value="Family A G protein-coupled receptor-like"/>
    <property type="match status" value="1"/>
</dbReference>
<feature type="transmembrane region" description="Helical" evidence="1">
    <location>
        <begin position="89"/>
        <end position="108"/>
    </location>
</feature>
<accession>A0ABR1DR73</accession>
<evidence type="ECO:0000256" key="1">
    <source>
        <dbReference type="SAM" id="Phobius"/>
    </source>
</evidence>
<organism evidence="3 4">
    <name type="scientific">Necator americanus</name>
    <name type="common">Human hookworm</name>
    <dbReference type="NCBI Taxonomy" id="51031"/>
    <lineage>
        <taxon>Eukaryota</taxon>
        <taxon>Metazoa</taxon>
        <taxon>Ecdysozoa</taxon>
        <taxon>Nematoda</taxon>
        <taxon>Chromadorea</taxon>
        <taxon>Rhabditida</taxon>
        <taxon>Rhabditina</taxon>
        <taxon>Rhabditomorpha</taxon>
        <taxon>Strongyloidea</taxon>
        <taxon>Ancylostomatidae</taxon>
        <taxon>Bunostominae</taxon>
        <taxon>Necator</taxon>
    </lineage>
</organism>
<evidence type="ECO:0000313" key="4">
    <source>
        <dbReference type="Proteomes" id="UP001303046"/>
    </source>
</evidence>
<dbReference type="Proteomes" id="UP001303046">
    <property type="component" value="Unassembled WGS sequence"/>
</dbReference>
<proteinExistence type="predicted"/>
<feature type="transmembrane region" description="Helical" evidence="1">
    <location>
        <begin position="166"/>
        <end position="190"/>
    </location>
</feature>
<dbReference type="EMBL" id="JAVFWL010000004">
    <property type="protein sequence ID" value="KAK6752942.1"/>
    <property type="molecule type" value="Genomic_DNA"/>
</dbReference>
<reference evidence="3 4" key="1">
    <citation type="submission" date="2023-08" db="EMBL/GenBank/DDBJ databases">
        <title>A Necator americanus chromosomal reference genome.</title>
        <authorList>
            <person name="Ilik V."/>
            <person name="Petrzelkova K.J."/>
            <person name="Pardy F."/>
            <person name="Fuh T."/>
            <person name="Niatou-Singa F.S."/>
            <person name="Gouil Q."/>
            <person name="Baker L."/>
            <person name="Ritchie M.E."/>
            <person name="Jex A.R."/>
            <person name="Gazzola D."/>
            <person name="Li H."/>
            <person name="Toshio Fujiwara R."/>
            <person name="Zhan B."/>
            <person name="Aroian R.V."/>
            <person name="Pafco B."/>
            <person name="Schwarz E.M."/>
        </authorList>
    </citation>
    <scope>NUCLEOTIDE SEQUENCE [LARGE SCALE GENOMIC DNA]</scope>
    <source>
        <strain evidence="3 4">Aroian</strain>
        <tissue evidence="3">Whole animal</tissue>
    </source>
</reference>
<dbReference type="InterPro" id="IPR019430">
    <property type="entry name" value="7TM_GPCR_serpentine_rcpt_Srx"/>
</dbReference>
<dbReference type="Gene3D" id="1.20.1070.10">
    <property type="entry name" value="Rhodopsin 7-helix transmembrane proteins"/>
    <property type="match status" value="1"/>
</dbReference>
<dbReference type="PANTHER" id="PTHR23017">
    <property type="entry name" value="SERPENTINE RECEPTOR, CLASS X"/>
    <property type="match status" value="1"/>
</dbReference>
<comment type="caution">
    <text evidence="3">The sequence shown here is derived from an EMBL/GenBank/DDBJ whole genome shotgun (WGS) entry which is preliminary data.</text>
</comment>
<dbReference type="PANTHER" id="PTHR23017:SF44">
    <property type="entry name" value="G-PROTEIN COUPLED RECEPTORS FAMILY 1 PROFILE DOMAIN-CONTAINING PROTEIN"/>
    <property type="match status" value="1"/>
</dbReference>
<keyword evidence="1" id="KW-1133">Transmembrane helix</keyword>
<protein>
    <recommendedName>
        <fullName evidence="2">7TM GPCR serpentine receptor class x (Srx) domain-containing protein</fullName>
    </recommendedName>
</protein>
<name>A0ABR1DR73_NECAM</name>
<feature type="domain" description="7TM GPCR serpentine receptor class x (Srx)" evidence="2">
    <location>
        <begin position="33"/>
        <end position="191"/>
    </location>
</feature>
<keyword evidence="1" id="KW-0472">Membrane</keyword>
<evidence type="ECO:0000259" key="2">
    <source>
        <dbReference type="Pfam" id="PF10328"/>
    </source>
</evidence>